<comment type="caution">
    <text evidence="1">The sequence shown here is derived from an EMBL/GenBank/DDBJ whole genome shotgun (WGS) entry which is preliminary data.</text>
</comment>
<evidence type="ECO:0000313" key="2">
    <source>
        <dbReference type="Proteomes" id="UP001154240"/>
    </source>
</evidence>
<dbReference type="Proteomes" id="UP001154240">
    <property type="component" value="Unassembled WGS sequence"/>
</dbReference>
<evidence type="ECO:0000313" key="1">
    <source>
        <dbReference type="EMBL" id="MDG4474948.1"/>
    </source>
</evidence>
<reference evidence="1" key="2">
    <citation type="submission" date="2022-10" db="EMBL/GenBank/DDBJ databases">
        <authorList>
            <person name="Aronson H.S."/>
        </authorList>
    </citation>
    <scope>NUCLEOTIDE SEQUENCE</scope>
    <source>
        <strain evidence="1">RS19-109</strain>
    </source>
</reference>
<dbReference type="AlphaFoldDB" id="A0A9X4MEU1"/>
<accession>A0A9X4MEU1</accession>
<sequence>MTFRSYLESGGTTCPKCGSKAIKASAPPEKTGPGQVQVSMLCATCGARWRDTYILSKSEEL</sequence>
<gene>
    <name evidence="1" type="ORF">OLX77_02080</name>
</gene>
<keyword evidence="2" id="KW-1185">Reference proteome</keyword>
<name>A0A9X4MEU1_9BACT</name>
<dbReference type="SUPFAM" id="SSF57783">
    <property type="entry name" value="Zinc beta-ribbon"/>
    <property type="match status" value="1"/>
</dbReference>
<reference evidence="1" key="1">
    <citation type="journal article" date="2022" name="bioRxiv">
        <title>Thiovibrio frasassiensisgen. nov., sp. nov., an autotrophic, elemental sulfur disproportionating bacterium isolated from sulfidic karst sediment, and proposal of Thiovibrionaceae fam. nov.</title>
        <authorList>
            <person name="Aronson H."/>
            <person name="Thomas C."/>
            <person name="Bhattacharyya M."/>
            <person name="Eckstein S."/>
            <person name="Jensen S."/>
            <person name="Barco R."/>
            <person name="Macalady J."/>
            <person name="Amend J."/>
        </authorList>
    </citation>
    <scope>NUCLEOTIDE SEQUENCE</scope>
    <source>
        <strain evidence="1">RS19-109</strain>
    </source>
</reference>
<organism evidence="1 2">
    <name type="scientific">Thiovibrio frasassiensis</name>
    <dbReference type="NCBI Taxonomy" id="2984131"/>
    <lineage>
        <taxon>Bacteria</taxon>
        <taxon>Pseudomonadati</taxon>
        <taxon>Thermodesulfobacteriota</taxon>
        <taxon>Desulfobulbia</taxon>
        <taxon>Desulfobulbales</taxon>
        <taxon>Thiovibrionaceae</taxon>
        <taxon>Thiovibrio</taxon>
    </lineage>
</organism>
<dbReference type="EMBL" id="JAPHEH010000001">
    <property type="protein sequence ID" value="MDG4474948.1"/>
    <property type="molecule type" value="Genomic_DNA"/>
</dbReference>
<proteinExistence type="predicted"/>
<protein>
    <submittedName>
        <fullName evidence="1">Uncharacterized protein</fullName>
    </submittedName>
</protein>
<dbReference type="RefSeq" id="WP_307631926.1">
    <property type="nucleotide sequence ID" value="NZ_JAPHEH010000001.1"/>
</dbReference>